<dbReference type="InterPro" id="IPR000192">
    <property type="entry name" value="Aminotrans_V_dom"/>
</dbReference>
<accession>A0AAE0Z8I5</accession>
<organism evidence="3 4">
    <name type="scientific">Elysia crispata</name>
    <name type="common">lettuce slug</name>
    <dbReference type="NCBI Taxonomy" id="231223"/>
    <lineage>
        <taxon>Eukaryota</taxon>
        <taxon>Metazoa</taxon>
        <taxon>Spiralia</taxon>
        <taxon>Lophotrochozoa</taxon>
        <taxon>Mollusca</taxon>
        <taxon>Gastropoda</taxon>
        <taxon>Heterobranchia</taxon>
        <taxon>Euthyneura</taxon>
        <taxon>Panpulmonata</taxon>
        <taxon>Sacoglossa</taxon>
        <taxon>Placobranchoidea</taxon>
        <taxon>Plakobranchidae</taxon>
        <taxon>Elysia</taxon>
    </lineage>
</organism>
<dbReference type="EMBL" id="JAWDGP010004412">
    <property type="protein sequence ID" value="KAK3764737.1"/>
    <property type="molecule type" value="Genomic_DNA"/>
</dbReference>
<dbReference type="SUPFAM" id="SSF53383">
    <property type="entry name" value="PLP-dependent transferases"/>
    <property type="match status" value="1"/>
</dbReference>
<dbReference type="InterPro" id="IPR015424">
    <property type="entry name" value="PyrdxlP-dep_Trfase"/>
</dbReference>
<proteinExistence type="predicted"/>
<dbReference type="Gene3D" id="3.90.1150.10">
    <property type="entry name" value="Aspartate Aminotransferase, domain 1"/>
    <property type="match status" value="1"/>
</dbReference>
<gene>
    <name evidence="3" type="ORF">RRG08_042047</name>
</gene>
<evidence type="ECO:0000259" key="2">
    <source>
        <dbReference type="Pfam" id="PF00266"/>
    </source>
</evidence>
<dbReference type="Gene3D" id="3.40.640.10">
    <property type="entry name" value="Type I PLP-dependent aspartate aminotransferase-like (Major domain)"/>
    <property type="match status" value="1"/>
</dbReference>
<evidence type="ECO:0000313" key="4">
    <source>
        <dbReference type="Proteomes" id="UP001283361"/>
    </source>
</evidence>
<dbReference type="AlphaFoldDB" id="A0AAE0Z8I5"/>
<dbReference type="InterPro" id="IPR015422">
    <property type="entry name" value="PyrdxlP-dep_Trfase_small"/>
</dbReference>
<comment type="caution">
    <text evidence="3">The sequence shown here is derived from an EMBL/GenBank/DDBJ whole genome shotgun (WGS) entry which is preliminary data.</text>
</comment>
<sequence length="416" mass="46876">MLAIPQNIPRDRSLETDGLADVKFGAEIREKEFLLRPGVAFFNHGSYGTVPRRVLKLQQEYSYEREEHPDFWTRLNSKRYLDQARAALAQFVGADLENLQLVVNATQAINSVVKSFPFAKGDALLHCSYTYGAIANLCEDFTSRVKPDVESVNVKLSFPPKSEDDVVKKYEEILDQHPNIKLAVIDHITSPSSIILPVKRLLDLCHSRGIKVVVDGAHCLGQLSLNLEDLGADAYVANAHKWLYTPRGCAILYLKKESHAWARPLSTSWQIGRSLDMQFFDQGTLDHTPLICSLHGLEFYQALGGMDRVVGYTRAMADEAVEVIQRELGLKPAQLPKSMEAPNLRLVEFPPLKKFPYSVENLWILHKTLFGEASVFGLIIPVEGKFYLRISTQVYTSKEDIAALVQVLKNFFKDNV</sequence>
<dbReference type="PANTHER" id="PTHR43092:SF4">
    <property type="entry name" value="AMINOTRANSFERASE CLASS V DOMAIN-CONTAINING PROTEIN"/>
    <property type="match status" value="1"/>
</dbReference>
<keyword evidence="1" id="KW-0663">Pyridoxal phosphate</keyword>
<protein>
    <recommendedName>
        <fullName evidence="2">Aminotransferase class V domain-containing protein</fullName>
    </recommendedName>
</protein>
<evidence type="ECO:0000313" key="3">
    <source>
        <dbReference type="EMBL" id="KAK3764737.1"/>
    </source>
</evidence>
<keyword evidence="4" id="KW-1185">Reference proteome</keyword>
<dbReference type="Proteomes" id="UP001283361">
    <property type="component" value="Unassembled WGS sequence"/>
</dbReference>
<dbReference type="Pfam" id="PF00266">
    <property type="entry name" value="Aminotran_5"/>
    <property type="match status" value="1"/>
</dbReference>
<dbReference type="InterPro" id="IPR015421">
    <property type="entry name" value="PyrdxlP-dep_Trfase_major"/>
</dbReference>
<feature type="domain" description="Aminotransferase class V" evidence="2">
    <location>
        <begin position="50"/>
        <end position="332"/>
    </location>
</feature>
<reference evidence="3" key="1">
    <citation type="journal article" date="2023" name="G3 (Bethesda)">
        <title>A reference genome for the long-term kleptoplast-retaining sea slug Elysia crispata morphotype clarki.</title>
        <authorList>
            <person name="Eastman K.E."/>
            <person name="Pendleton A.L."/>
            <person name="Shaikh M.A."/>
            <person name="Suttiyut T."/>
            <person name="Ogas R."/>
            <person name="Tomko P."/>
            <person name="Gavelis G."/>
            <person name="Widhalm J.R."/>
            <person name="Wisecaver J.H."/>
        </authorList>
    </citation>
    <scope>NUCLEOTIDE SEQUENCE</scope>
    <source>
        <strain evidence="3">ECLA1</strain>
    </source>
</reference>
<dbReference type="PANTHER" id="PTHR43092">
    <property type="entry name" value="L-CYSTEINE DESULFHYDRASE"/>
    <property type="match status" value="1"/>
</dbReference>
<evidence type="ECO:0000256" key="1">
    <source>
        <dbReference type="ARBA" id="ARBA00022898"/>
    </source>
</evidence>
<name>A0AAE0Z8I5_9GAST</name>